<dbReference type="Gene3D" id="2.40.128.130">
    <property type="entry name" value="Autotransporter beta-domain"/>
    <property type="match status" value="1"/>
</dbReference>
<sequence>MKTIGAVLVAASVFGISAFAVSAPVRAQSDEAIGESAGCSDVNRGLLNINFSSPTPISRQLMLEEGDSIAFSASGASVALTGGFRAPLALVSTGGSGGTFKVPRNGAYTFQITATTDAGSSVAASCSSGRAAANAAFLNRRKSLLNSRDPDRLRIDRPATPIANAEKPLSSTVTLDNDGRAKDVGFSVSLSEITAATNGGKGKPGIVDFWLEGRMQNYETGRAAARDSGNLGVLYVGTRSMVGPDIMVGAMAQLDRGVESALDGTDQMRAEGWMVGPYISMKVAPGVVFDGRAAWGETVSAVSSPDIDNGFTQRSLLRGKLTGTRDYSGWKVAPSVGMVYIEDAVRDGSSGAMKAAGSGKVEVLPEVTRRFELDEKTFIEPRAAVGAFVGFNDLNAINPMVTTVNPTDVQLKAEAGVMFGVKDGSTLQATGGVESGATSGTETWRGRLQLNMPLGD</sequence>
<organism evidence="2 3">
    <name type="scientific">Hyphomicrobium sulfonivorans</name>
    <dbReference type="NCBI Taxonomy" id="121290"/>
    <lineage>
        <taxon>Bacteria</taxon>
        <taxon>Pseudomonadati</taxon>
        <taxon>Pseudomonadota</taxon>
        <taxon>Alphaproteobacteria</taxon>
        <taxon>Hyphomicrobiales</taxon>
        <taxon>Hyphomicrobiaceae</taxon>
        <taxon>Hyphomicrobium</taxon>
    </lineage>
</organism>
<dbReference type="Proteomes" id="UP000059074">
    <property type="component" value="Unassembled WGS sequence"/>
</dbReference>
<accession>A0A120CUJ2</accession>
<dbReference type="PATRIC" id="fig|121290.4.peg.366"/>
<evidence type="ECO:0000313" key="3">
    <source>
        <dbReference type="Proteomes" id="UP000059074"/>
    </source>
</evidence>
<dbReference type="InterPro" id="IPR036709">
    <property type="entry name" value="Autotransporte_beta_dom_sf"/>
</dbReference>
<feature type="chain" id="PRO_5007163941" description="Autotransporter domain-containing protein" evidence="1">
    <location>
        <begin position="23"/>
        <end position="456"/>
    </location>
</feature>
<dbReference type="AlphaFoldDB" id="A0A120CUJ2"/>
<name>A0A120CUJ2_HYPSL</name>
<protein>
    <recommendedName>
        <fullName evidence="4">Autotransporter domain-containing protein</fullName>
    </recommendedName>
</protein>
<dbReference type="STRING" id="121290.APY04_2464"/>
<evidence type="ECO:0000313" key="2">
    <source>
        <dbReference type="EMBL" id="KWT66268.1"/>
    </source>
</evidence>
<feature type="signal peptide" evidence="1">
    <location>
        <begin position="1"/>
        <end position="22"/>
    </location>
</feature>
<dbReference type="RefSeq" id="WP_068462862.1">
    <property type="nucleotide sequence ID" value="NZ_LMTR01000073.1"/>
</dbReference>
<evidence type="ECO:0008006" key="4">
    <source>
        <dbReference type="Google" id="ProtNLM"/>
    </source>
</evidence>
<proteinExistence type="predicted"/>
<dbReference type="EMBL" id="LMTR01000073">
    <property type="protein sequence ID" value="KWT66268.1"/>
    <property type="molecule type" value="Genomic_DNA"/>
</dbReference>
<evidence type="ECO:0000256" key="1">
    <source>
        <dbReference type="SAM" id="SignalP"/>
    </source>
</evidence>
<reference evidence="2 3" key="1">
    <citation type="submission" date="2015-10" db="EMBL/GenBank/DDBJ databases">
        <title>Transcriptomic analysis of a linuron degrading triple-species bacterial consortium.</title>
        <authorList>
            <person name="Albers P."/>
        </authorList>
    </citation>
    <scope>NUCLEOTIDE SEQUENCE [LARGE SCALE GENOMIC DNA]</scope>
    <source>
        <strain evidence="2 3">WDL6</strain>
    </source>
</reference>
<comment type="caution">
    <text evidence="2">The sequence shown here is derived from an EMBL/GenBank/DDBJ whole genome shotgun (WGS) entry which is preliminary data.</text>
</comment>
<dbReference type="SUPFAM" id="SSF103515">
    <property type="entry name" value="Autotransporter"/>
    <property type="match status" value="1"/>
</dbReference>
<keyword evidence="1" id="KW-0732">Signal</keyword>
<dbReference type="OrthoDB" id="5720638at2"/>
<keyword evidence="3" id="KW-1185">Reference proteome</keyword>
<gene>
    <name evidence="2" type="ORF">APY04_2464</name>
</gene>